<accession>A0ABN7UFX2</accession>
<name>A0ABN7UFX2_GIGMA</name>
<evidence type="ECO:0000313" key="1">
    <source>
        <dbReference type="EMBL" id="CAG8570413.1"/>
    </source>
</evidence>
<gene>
    <name evidence="1" type="ORF">GMARGA_LOCUS5457</name>
</gene>
<dbReference type="EMBL" id="CAJVQB010002323">
    <property type="protein sequence ID" value="CAG8570413.1"/>
    <property type="molecule type" value="Genomic_DNA"/>
</dbReference>
<evidence type="ECO:0000313" key="2">
    <source>
        <dbReference type="Proteomes" id="UP000789901"/>
    </source>
</evidence>
<keyword evidence="2" id="KW-1185">Reference proteome</keyword>
<dbReference type="Proteomes" id="UP000789901">
    <property type="component" value="Unassembled WGS sequence"/>
</dbReference>
<protein>
    <submittedName>
        <fullName evidence="1">28015_t:CDS:1</fullName>
    </submittedName>
</protein>
<feature type="non-terminal residue" evidence="1">
    <location>
        <position position="1"/>
    </location>
</feature>
<reference evidence="1 2" key="1">
    <citation type="submission" date="2021-06" db="EMBL/GenBank/DDBJ databases">
        <authorList>
            <person name="Kallberg Y."/>
            <person name="Tangrot J."/>
            <person name="Rosling A."/>
        </authorList>
    </citation>
    <scope>NUCLEOTIDE SEQUENCE [LARGE SCALE GENOMIC DNA]</scope>
    <source>
        <strain evidence="1 2">120-4 pot B 10/14</strain>
    </source>
</reference>
<comment type="caution">
    <text evidence="1">The sequence shown here is derived from an EMBL/GenBank/DDBJ whole genome shotgun (WGS) entry which is preliminary data.</text>
</comment>
<organism evidence="1 2">
    <name type="scientific">Gigaspora margarita</name>
    <dbReference type="NCBI Taxonomy" id="4874"/>
    <lineage>
        <taxon>Eukaryota</taxon>
        <taxon>Fungi</taxon>
        <taxon>Fungi incertae sedis</taxon>
        <taxon>Mucoromycota</taxon>
        <taxon>Glomeromycotina</taxon>
        <taxon>Glomeromycetes</taxon>
        <taxon>Diversisporales</taxon>
        <taxon>Gigasporaceae</taxon>
        <taxon>Gigaspora</taxon>
    </lineage>
</organism>
<proteinExistence type="predicted"/>
<sequence>FYIKKYKIQELRVGDLGYDHYLCLGILDDTLLPFVTMEGILSMCMITPLYDYNSDKGKKDQNPIFKNSPNSPNDKQLAELNRFAKNCMDVTRISKNLRAIRSLAIKRILPIITINVVGDMKNFVV</sequence>